<evidence type="ECO:0000259" key="1">
    <source>
        <dbReference type="Pfam" id="PF09084"/>
    </source>
</evidence>
<dbReference type="PANTHER" id="PTHR30024:SF42">
    <property type="entry name" value="ALIPHATIC SULFONATES-BINDING PROTEIN-RELATED"/>
    <property type="match status" value="1"/>
</dbReference>
<dbReference type="Proteomes" id="UP000669239">
    <property type="component" value="Unassembled WGS sequence"/>
</dbReference>
<dbReference type="InterPro" id="IPR015168">
    <property type="entry name" value="SsuA/THI5"/>
</dbReference>
<reference evidence="2 3" key="1">
    <citation type="journal article" date="2020" name="Cell Host Microbe">
        <title>Functional and Genomic Variation between Human-Derived Isolates of Lachnospiraceae Reveals Inter- and Intra-Species Diversity.</title>
        <authorList>
            <person name="Sorbara M.T."/>
            <person name="Littmann E.R."/>
            <person name="Fontana E."/>
            <person name="Moody T.U."/>
            <person name="Kohout C.E."/>
            <person name="Gjonbalaj M."/>
            <person name="Eaton V."/>
            <person name="Seok R."/>
            <person name="Leiner I.M."/>
            <person name="Pamer E.G."/>
        </authorList>
    </citation>
    <scope>NUCLEOTIDE SEQUENCE [LARGE SCALE GENOMIC DNA]</scope>
    <source>
        <strain evidence="2 3">MSK.1.17</strain>
    </source>
</reference>
<sequence>MQHAGSCLHRKGRSYVMKKRWLSLLMAAAMLTGILAGCAPKPVEVTPAAAAEKEDASGEAGGAGTQAAQDTADLPVLKVAVMPFLNSIPIKYMIDQGLDTKNGFKIETVYFANGGAMNEALAADQWEVGTLSAAAVNSLAIYGAYCIADIGHSEGGLYTLCRPESPIAKVKGNNPSYPDVYGDADSLKGAVIATNTGTISHLNVIKWLEKLGLTTEDVEIVHMDFPSAYQALMTGNCDVAALNPPTSYQAEGEGMVITSSLTTLGVPQFDSIIVSNKAFTGKRDVLVNYVKAFFEATDALQADPDMTAQLLLDWYTENGSESSLEACRTEIETRPFVTSDEAKTITIGDSVQITGEFWVSQELLEESRFPEIAKHVDDTIVREALGY</sequence>
<organism evidence="2 3">
    <name type="scientific">Enterocloster aldenensis</name>
    <dbReference type="NCBI Taxonomy" id="358742"/>
    <lineage>
        <taxon>Bacteria</taxon>
        <taxon>Bacillati</taxon>
        <taxon>Bacillota</taxon>
        <taxon>Clostridia</taxon>
        <taxon>Lachnospirales</taxon>
        <taxon>Lachnospiraceae</taxon>
        <taxon>Enterocloster</taxon>
    </lineage>
</organism>
<evidence type="ECO:0000313" key="3">
    <source>
        <dbReference type="Proteomes" id="UP000669239"/>
    </source>
</evidence>
<protein>
    <submittedName>
        <fullName evidence="2">ABC transporter substrate-binding protein</fullName>
    </submittedName>
</protein>
<accession>A0ABX2HQD5</accession>
<feature type="domain" description="SsuA/THI5-like" evidence="1">
    <location>
        <begin position="185"/>
        <end position="305"/>
    </location>
</feature>
<dbReference type="Pfam" id="PF09084">
    <property type="entry name" value="NMT1"/>
    <property type="match status" value="1"/>
</dbReference>
<comment type="caution">
    <text evidence="2">The sequence shown here is derived from an EMBL/GenBank/DDBJ whole genome shotgun (WGS) entry which is preliminary data.</text>
</comment>
<proteinExistence type="predicted"/>
<dbReference type="Gene3D" id="3.40.190.10">
    <property type="entry name" value="Periplasmic binding protein-like II"/>
    <property type="match status" value="2"/>
</dbReference>
<dbReference type="PANTHER" id="PTHR30024">
    <property type="entry name" value="ALIPHATIC SULFONATES-BINDING PROTEIN-RELATED"/>
    <property type="match status" value="1"/>
</dbReference>
<evidence type="ECO:0000313" key="2">
    <source>
        <dbReference type="EMBL" id="NSJ50550.1"/>
    </source>
</evidence>
<keyword evidence="3" id="KW-1185">Reference proteome</keyword>
<dbReference type="SUPFAM" id="SSF53850">
    <property type="entry name" value="Periplasmic binding protein-like II"/>
    <property type="match status" value="1"/>
</dbReference>
<dbReference type="EMBL" id="JAAITT010000027">
    <property type="protein sequence ID" value="NSJ50550.1"/>
    <property type="molecule type" value="Genomic_DNA"/>
</dbReference>
<name>A0ABX2HQD5_9FIRM</name>
<gene>
    <name evidence="2" type="ORF">G5B36_17835</name>
</gene>